<name>A0A3M6U7Y1_POCDA</name>
<dbReference type="AlphaFoldDB" id="A0A3M6U7Y1"/>
<dbReference type="InterPro" id="IPR008042">
    <property type="entry name" value="Retrotrans_Pao"/>
</dbReference>
<evidence type="ECO:0000313" key="2">
    <source>
        <dbReference type="Proteomes" id="UP000275408"/>
    </source>
</evidence>
<dbReference type="Proteomes" id="UP000275408">
    <property type="component" value="Unassembled WGS sequence"/>
</dbReference>
<sequence>MKLISELRQVNVIQIPRCVTSEPDTKELVYELEAFGDASSSANAEVVYLVFKSRTSTQVQLIASKTGVAPLKKQTISSRRKDNEWKQFVNHRVAEIRQLLPTDI</sequence>
<evidence type="ECO:0000313" key="1">
    <source>
        <dbReference type="EMBL" id="RMX49773.1"/>
    </source>
</evidence>
<organism evidence="1 2">
    <name type="scientific">Pocillopora damicornis</name>
    <name type="common">Cauliflower coral</name>
    <name type="synonym">Millepora damicornis</name>
    <dbReference type="NCBI Taxonomy" id="46731"/>
    <lineage>
        <taxon>Eukaryota</taxon>
        <taxon>Metazoa</taxon>
        <taxon>Cnidaria</taxon>
        <taxon>Anthozoa</taxon>
        <taxon>Hexacorallia</taxon>
        <taxon>Scleractinia</taxon>
        <taxon>Astrocoeniina</taxon>
        <taxon>Pocilloporidae</taxon>
        <taxon>Pocillopora</taxon>
    </lineage>
</organism>
<comment type="caution">
    <text evidence="1">The sequence shown here is derived from an EMBL/GenBank/DDBJ whole genome shotgun (WGS) entry which is preliminary data.</text>
</comment>
<gene>
    <name evidence="1" type="ORF">pdam_00025553</name>
</gene>
<protein>
    <submittedName>
        <fullName evidence="1">Uncharacterized protein</fullName>
    </submittedName>
</protein>
<reference evidence="1 2" key="1">
    <citation type="journal article" date="2018" name="Sci. Rep.">
        <title>Comparative analysis of the Pocillopora damicornis genome highlights role of immune system in coral evolution.</title>
        <authorList>
            <person name="Cunning R."/>
            <person name="Bay R.A."/>
            <person name="Gillette P."/>
            <person name="Baker A.C."/>
            <person name="Traylor-Knowles N."/>
        </authorList>
    </citation>
    <scope>NUCLEOTIDE SEQUENCE [LARGE SCALE GENOMIC DNA]</scope>
    <source>
        <strain evidence="1">RSMAS</strain>
        <tissue evidence="1">Whole animal</tissue>
    </source>
</reference>
<dbReference type="EMBL" id="RCHS01002056">
    <property type="protein sequence ID" value="RMX49773.1"/>
    <property type="molecule type" value="Genomic_DNA"/>
</dbReference>
<accession>A0A3M6U7Y1</accession>
<dbReference type="Pfam" id="PF05380">
    <property type="entry name" value="Peptidase_A17"/>
    <property type="match status" value="1"/>
</dbReference>
<proteinExistence type="predicted"/>
<keyword evidence="2" id="KW-1185">Reference proteome</keyword>